<protein>
    <recommendedName>
        <fullName evidence="11">Na(+)/H(+) antiporter NhaA</fullName>
    </recommendedName>
    <alternativeName>
        <fullName evidence="11">Sodium/proton antiporter NhaA</fullName>
    </alternativeName>
</protein>
<comment type="function">
    <text evidence="11">Na(+)/H(+) antiporter that extrudes sodium in exchange for external protons.</text>
</comment>
<evidence type="ECO:0000256" key="9">
    <source>
        <dbReference type="ARBA" id="ARBA00023136"/>
    </source>
</evidence>
<comment type="subcellular location">
    <subcellularLocation>
        <location evidence="1">Cell inner membrane</location>
        <topology evidence="1">Multi-pass membrane protein</topology>
    </subcellularLocation>
    <subcellularLocation>
        <location evidence="11">Cell membrane</location>
        <topology evidence="11">Multi-pass membrane protein</topology>
    </subcellularLocation>
</comment>
<keyword evidence="4 11" id="KW-1003">Cell membrane</keyword>
<dbReference type="PANTHER" id="PTHR30341:SF0">
    <property type="entry name" value="NA(+)_H(+) ANTIPORTER NHAA"/>
    <property type="match status" value="1"/>
</dbReference>
<feature type="transmembrane region" description="Helical" evidence="11">
    <location>
        <begin position="135"/>
        <end position="153"/>
    </location>
</feature>
<evidence type="ECO:0000256" key="5">
    <source>
        <dbReference type="ARBA" id="ARBA00022692"/>
    </source>
</evidence>
<comment type="caution">
    <text evidence="12">The sequence shown here is derived from an EMBL/GenBank/DDBJ whole genome shotgun (WGS) entry which is preliminary data.</text>
</comment>
<evidence type="ECO:0000256" key="3">
    <source>
        <dbReference type="ARBA" id="ARBA00022449"/>
    </source>
</evidence>
<keyword evidence="3 11" id="KW-0050">Antiport</keyword>
<keyword evidence="5 11" id="KW-0812">Transmembrane</keyword>
<proteinExistence type="inferred from homology"/>
<dbReference type="InterPro" id="IPR004670">
    <property type="entry name" value="NhaA"/>
</dbReference>
<keyword evidence="8 11" id="KW-0406">Ion transport</keyword>
<dbReference type="InterPro" id="IPR023171">
    <property type="entry name" value="Na/H_antiporter_dom_sf"/>
</dbReference>
<keyword evidence="10 11" id="KW-0739">Sodium transport</keyword>
<feature type="transmembrane region" description="Helical" evidence="11">
    <location>
        <begin position="266"/>
        <end position="285"/>
    </location>
</feature>
<organism evidence="12 13">
    <name type="scientific">Oceanitalea stevensii</name>
    <dbReference type="NCBI Taxonomy" id="2763072"/>
    <lineage>
        <taxon>Bacteria</taxon>
        <taxon>Bacillati</taxon>
        <taxon>Actinomycetota</taxon>
        <taxon>Actinomycetes</taxon>
        <taxon>Micrococcales</taxon>
        <taxon>Bogoriellaceae</taxon>
        <taxon>Georgenia</taxon>
    </lineage>
</organism>
<dbReference type="Proteomes" id="UP000661894">
    <property type="component" value="Unassembled WGS sequence"/>
</dbReference>
<keyword evidence="9 11" id="KW-0472">Membrane</keyword>
<evidence type="ECO:0000256" key="7">
    <source>
        <dbReference type="ARBA" id="ARBA00023053"/>
    </source>
</evidence>
<evidence type="ECO:0000256" key="4">
    <source>
        <dbReference type="ARBA" id="ARBA00022475"/>
    </source>
</evidence>
<feature type="transmembrane region" description="Helical" evidence="11">
    <location>
        <begin position="60"/>
        <end position="82"/>
    </location>
</feature>
<comment type="catalytic activity">
    <reaction evidence="11">
        <text>Na(+)(in) + 2 H(+)(out) = Na(+)(out) + 2 H(+)(in)</text>
        <dbReference type="Rhea" id="RHEA:29251"/>
        <dbReference type="ChEBI" id="CHEBI:15378"/>
        <dbReference type="ChEBI" id="CHEBI:29101"/>
    </reaction>
</comment>
<evidence type="ECO:0000256" key="6">
    <source>
        <dbReference type="ARBA" id="ARBA00022989"/>
    </source>
</evidence>
<dbReference type="EMBL" id="JACSPO010000011">
    <property type="protein sequence ID" value="MBD8063452.1"/>
    <property type="molecule type" value="Genomic_DNA"/>
</dbReference>
<reference evidence="12 13" key="1">
    <citation type="submission" date="2020-08" db="EMBL/GenBank/DDBJ databases">
        <title>A Genomic Blueprint of the Chicken Gut Microbiome.</title>
        <authorList>
            <person name="Gilroy R."/>
            <person name="Ravi A."/>
            <person name="Getino M."/>
            <person name="Pursley I."/>
            <person name="Horton D.L."/>
            <person name="Alikhan N.-F."/>
            <person name="Baker D."/>
            <person name="Gharbi K."/>
            <person name="Hall N."/>
            <person name="Watson M."/>
            <person name="Adriaenssens E.M."/>
            <person name="Foster-Nyarko E."/>
            <person name="Jarju S."/>
            <person name="Secka A."/>
            <person name="Antonio M."/>
            <person name="Oren A."/>
            <person name="Chaudhuri R."/>
            <person name="La Ragione R.M."/>
            <person name="Hildebrand F."/>
            <person name="Pallen M.J."/>
        </authorList>
    </citation>
    <scope>NUCLEOTIDE SEQUENCE [LARGE SCALE GENOMIC DNA]</scope>
    <source>
        <strain evidence="12 13">Sa1BUA1</strain>
    </source>
</reference>
<evidence type="ECO:0000256" key="8">
    <source>
        <dbReference type="ARBA" id="ARBA00023065"/>
    </source>
</evidence>
<name>A0ABR8Z5J1_9MICO</name>
<feature type="transmembrane region" description="Helical" evidence="11">
    <location>
        <begin position="214"/>
        <end position="246"/>
    </location>
</feature>
<keyword evidence="2 11" id="KW-0813">Transport</keyword>
<dbReference type="PANTHER" id="PTHR30341">
    <property type="entry name" value="SODIUM ION/PROTON ANTIPORTER NHAA-RELATED"/>
    <property type="match status" value="1"/>
</dbReference>
<evidence type="ECO:0000256" key="10">
    <source>
        <dbReference type="ARBA" id="ARBA00023201"/>
    </source>
</evidence>
<feature type="transmembrane region" description="Helical" evidence="11">
    <location>
        <begin position="21"/>
        <end position="40"/>
    </location>
</feature>
<keyword evidence="6 11" id="KW-1133">Transmembrane helix</keyword>
<feature type="transmembrane region" description="Helical" evidence="11">
    <location>
        <begin position="315"/>
        <end position="332"/>
    </location>
</feature>
<comment type="similarity">
    <text evidence="11">Belongs to the NhaA Na(+)/H(+) (TC 2.A.33) antiporter family.</text>
</comment>
<sequence>MSSPSTTRRGPLSSYRERLGNETFAGMVLLVGALVALVWANSPWREAYASLSEITVGPAALHLDLTLAAWASDGLLAIFFFAVGLELKQEFVTGSLRDARTAAVPVIAAFFGVLGPVAVYLLVQAVTGSGVWDGWPVPVATDIAFAVALLGIFGRGFPPALRLFLLTLAVVDDLIGIVIIAVVFADGLNYLLLAAAFLAVAVFAVLVRRRITAWWVLVPVGVVAWALMHASGVHATIAGVLLGMVVPAVARPGEDEDLSHRFEHRVSWISSGFVLPVFAFFAAGVNVVDSGGLLGIVTDPVSVGISLGLPLGKLIGIWGGTALLVTLTPLALGKGLNLKDMVGMSLLAGVGFTVSLLIAQLAFEPGSVESSHARVGVLLGSLLSAILGGIALRIRARSRGEVTEEA</sequence>
<accession>A0ABR8Z5J1</accession>
<dbReference type="RefSeq" id="WP_251840554.1">
    <property type="nucleotide sequence ID" value="NZ_JACSPO010000011.1"/>
</dbReference>
<dbReference type="NCBIfam" id="TIGR00773">
    <property type="entry name" value="NhaA"/>
    <property type="match status" value="1"/>
</dbReference>
<feature type="transmembrane region" description="Helical" evidence="11">
    <location>
        <begin position="375"/>
        <end position="394"/>
    </location>
</feature>
<keyword evidence="13" id="KW-1185">Reference proteome</keyword>
<feature type="transmembrane region" description="Helical" evidence="11">
    <location>
        <begin position="102"/>
        <end position="123"/>
    </location>
</feature>
<evidence type="ECO:0000256" key="11">
    <source>
        <dbReference type="HAMAP-Rule" id="MF_01844"/>
    </source>
</evidence>
<dbReference type="HAMAP" id="MF_01844">
    <property type="entry name" value="NhaA"/>
    <property type="match status" value="1"/>
</dbReference>
<feature type="transmembrane region" description="Helical" evidence="11">
    <location>
        <begin position="344"/>
        <end position="363"/>
    </location>
</feature>
<evidence type="ECO:0000313" key="12">
    <source>
        <dbReference type="EMBL" id="MBD8063452.1"/>
    </source>
</evidence>
<dbReference type="Pfam" id="PF06965">
    <property type="entry name" value="Na_H_antiport_1"/>
    <property type="match status" value="1"/>
</dbReference>
<evidence type="ECO:0000256" key="1">
    <source>
        <dbReference type="ARBA" id="ARBA00004429"/>
    </source>
</evidence>
<evidence type="ECO:0000256" key="2">
    <source>
        <dbReference type="ARBA" id="ARBA00022448"/>
    </source>
</evidence>
<feature type="transmembrane region" description="Helical" evidence="11">
    <location>
        <begin position="160"/>
        <end position="184"/>
    </location>
</feature>
<evidence type="ECO:0000313" key="13">
    <source>
        <dbReference type="Proteomes" id="UP000661894"/>
    </source>
</evidence>
<keyword evidence="7 11" id="KW-0915">Sodium</keyword>
<feature type="transmembrane region" description="Helical" evidence="11">
    <location>
        <begin position="190"/>
        <end position="207"/>
    </location>
</feature>
<dbReference type="Gene3D" id="1.20.1530.10">
    <property type="entry name" value="Na+/H+ antiporter like domain"/>
    <property type="match status" value="1"/>
</dbReference>
<gene>
    <name evidence="11 12" type="primary">nhaA</name>
    <name evidence="12" type="ORF">H9624_14105</name>
</gene>